<keyword evidence="2" id="KW-0472">Membrane</keyword>
<feature type="transmembrane region" description="Helical" evidence="2">
    <location>
        <begin position="149"/>
        <end position="167"/>
    </location>
</feature>
<evidence type="ECO:0000256" key="1">
    <source>
        <dbReference type="SAM" id="Coils"/>
    </source>
</evidence>
<accession>A0A413S271</accession>
<name>A0A413S271_9FIRM</name>
<keyword evidence="1" id="KW-0175">Coiled coil</keyword>
<dbReference type="AlphaFoldDB" id="A0A413S271"/>
<proteinExistence type="predicted"/>
<evidence type="ECO:0000313" key="3">
    <source>
        <dbReference type="EMBL" id="RHA55526.1"/>
    </source>
</evidence>
<protein>
    <submittedName>
        <fullName evidence="3">Uncharacterized protein</fullName>
    </submittedName>
</protein>
<feature type="transmembrane region" description="Helical" evidence="2">
    <location>
        <begin position="179"/>
        <end position="199"/>
    </location>
</feature>
<feature type="transmembrane region" description="Helical" evidence="2">
    <location>
        <begin position="41"/>
        <end position="68"/>
    </location>
</feature>
<keyword evidence="2" id="KW-1133">Transmembrane helix</keyword>
<sequence length="348" mass="41081">MEKIQRGLRISAIVEFFIAVVCAIIIYLNKEQIINIQLENIKIVALLAITLCLLVIIEEIILFVFAGVKIVKKGYHNIKYCDDELFAEIDKYTYCYKESNLYYINLIRIINLYYREGGPIDKLEKDNQIEKLLLRNDFLHKQKNLYEDVINLFNSFAISIIVALLGGKLTDDSGRLVKLVAMIFIIGSFFVIVFAKYVYRGQGGICLNQVYEYEISKLEEKISKLENRLIISNDNEKYIYTQYVALKELVSKKNKDRKYKKNNAILEDIDELSKIDLCMEKAENIYDRKLYINEKEIYLAYKKNNEECMEETLANEEFEKLYKILSKYKMIDEKKFLKEESTQKMERK</sequence>
<evidence type="ECO:0000313" key="4">
    <source>
        <dbReference type="Proteomes" id="UP000284598"/>
    </source>
</evidence>
<reference evidence="3 4" key="1">
    <citation type="submission" date="2018-08" db="EMBL/GenBank/DDBJ databases">
        <title>A genome reference for cultivated species of the human gut microbiota.</title>
        <authorList>
            <person name="Zou Y."/>
            <person name="Xue W."/>
            <person name="Luo G."/>
        </authorList>
    </citation>
    <scope>NUCLEOTIDE SEQUENCE [LARGE SCALE GENOMIC DNA]</scope>
    <source>
        <strain evidence="3 4">AM43-2</strain>
    </source>
</reference>
<comment type="caution">
    <text evidence="3">The sequence shown here is derived from an EMBL/GenBank/DDBJ whole genome shotgun (WGS) entry which is preliminary data.</text>
</comment>
<feature type="coiled-coil region" evidence="1">
    <location>
        <begin position="208"/>
        <end position="235"/>
    </location>
</feature>
<dbReference type="EMBL" id="QSFO01000004">
    <property type="protein sequence ID" value="RHA55526.1"/>
    <property type="molecule type" value="Genomic_DNA"/>
</dbReference>
<evidence type="ECO:0000256" key="2">
    <source>
        <dbReference type="SAM" id="Phobius"/>
    </source>
</evidence>
<keyword evidence="2" id="KW-0812">Transmembrane</keyword>
<dbReference type="RefSeq" id="WP_118024989.1">
    <property type="nucleotide sequence ID" value="NZ_QSFO01000004.1"/>
</dbReference>
<dbReference type="Proteomes" id="UP000284598">
    <property type="component" value="Unassembled WGS sequence"/>
</dbReference>
<gene>
    <name evidence="3" type="ORF">DW929_04150</name>
</gene>
<organism evidence="3 4">
    <name type="scientific">Eubacterium ventriosum</name>
    <dbReference type="NCBI Taxonomy" id="39496"/>
    <lineage>
        <taxon>Bacteria</taxon>
        <taxon>Bacillati</taxon>
        <taxon>Bacillota</taxon>
        <taxon>Clostridia</taxon>
        <taxon>Eubacteriales</taxon>
        <taxon>Eubacteriaceae</taxon>
        <taxon>Eubacterium</taxon>
    </lineage>
</organism>
<feature type="transmembrane region" description="Helical" evidence="2">
    <location>
        <begin position="12"/>
        <end position="29"/>
    </location>
</feature>